<reference evidence="1 2" key="1">
    <citation type="submission" date="2019-09" db="EMBL/GenBank/DDBJ databases">
        <title>Draft genome sequencing and comparative genomics of hatchery-associated Vibrios.</title>
        <authorList>
            <person name="Kehlet-Delgado H."/>
            <person name="Mueller R.S."/>
        </authorList>
    </citation>
    <scope>NUCLEOTIDE SEQUENCE [LARGE SCALE GENOMIC DNA]</scope>
    <source>
        <strain evidence="1 2">99-46-Y</strain>
    </source>
</reference>
<protein>
    <submittedName>
        <fullName evidence="1">Uncharacterized protein</fullName>
    </submittedName>
</protein>
<organism evidence="1 2">
    <name type="scientific">Vibrio pectenicida</name>
    <dbReference type="NCBI Taxonomy" id="62763"/>
    <lineage>
        <taxon>Bacteria</taxon>
        <taxon>Pseudomonadati</taxon>
        <taxon>Pseudomonadota</taxon>
        <taxon>Gammaproteobacteria</taxon>
        <taxon>Vibrionales</taxon>
        <taxon>Vibrionaceae</taxon>
        <taxon>Vibrio</taxon>
    </lineage>
</organism>
<comment type="caution">
    <text evidence="1">The sequence shown here is derived from an EMBL/GenBank/DDBJ whole genome shotgun (WGS) entry which is preliminary data.</text>
</comment>
<dbReference type="AlphaFoldDB" id="A0A7Y3ZVW2"/>
<evidence type="ECO:0000313" key="1">
    <source>
        <dbReference type="EMBL" id="NOH70080.1"/>
    </source>
</evidence>
<dbReference type="EMBL" id="VTXC01000003">
    <property type="protein sequence ID" value="NOH70080.1"/>
    <property type="molecule type" value="Genomic_DNA"/>
</dbReference>
<name>A0A7Y3ZVW2_9VIBR</name>
<gene>
    <name evidence="1" type="ORF">F0225_01825</name>
</gene>
<accession>A0A7Y3ZVW2</accession>
<dbReference type="RefSeq" id="WP_171359737.1">
    <property type="nucleotide sequence ID" value="NZ_VTXC01000003.1"/>
</dbReference>
<evidence type="ECO:0000313" key="2">
    <source>
        <dbReference type="Proteomes" id="UP000565719"/>
    </source>
</evidence>
<dbReference type="Proteomes" id="UP000565719">
    <property type="component" value="Unassembled WGS sequence"/>
</dbReference>
<sequence length="110" mass="12541">MDTENLPSSKTIACEDHLIIWFWETYMHNNGLEQSAILVELMNLGDLLVKVRQTQLGFLLKSSSSELVCEAVSQTVITGDVFYHKNKHFINEIKMLINNNIASTVLKRCL</sequence>
<proteinExistence type="predicted"/>